<comment type="function">
    <text evidence="9">Acts as a magnesium transporter.</text>
</comment>
<evidence type="ECO:0000313" key="12">
    <source>
        <dbReference type="Proteomes" id="UP000263012"/>
    </source>
</evidence>
<comment type="subunit">
    <text evidence="9">Homodimer.</text>
</comment>
<evidence type="ECO:0000259" key="10">
    <source>
        <dbReference type="PROSITE" id="PS51371"/>
    </source>
</evidence>
<keyword evidence="4 9" id="KW-0812">Transmembrane</keyword>
<dbReference type="EMBL" id="CP025066">
    <property type="protein sequence ID" value="AUX09214.1"/>
    <property type="molecule type" value="Genomic_DNA"/>
</dbReference>
<evidence type="ECO:0000313" key="11">
    <source>
        <dbReference type="EMBL" id="AUX09214.1"/>
    </source>
</evidence>
<evidence type="ECO:0000256" key="9">
    <source>
        <dbReference type="RuleBase" id="RU362011"/>
    </source>
</evidence>
<dbReference type="InterPro" id="IPR006669">
    <property type="entry name" value="MgtE_transporter"/>
</dbReference>
<evidence type="ECO:0000256" key="3">
    <source>
        <dbReference type="ARBA" id="ARBA00022448"/>
    </source>
</evidence>
<dbReference type="GO" id="GO:0005886">
    <property type="term" value="C:plasma membrane"/>
    <property type="evidence" value="ECO:0007669"/>
    <property type="project" value="UniProtKB-SubCell"/>
</dbReference>
<dbReference type="PANTHER" id="PTHR41394:SF5">
    <property type="entry name" value="SLC41A_MGTE INTEGRAL MEMBRANE DOMAIN-CONTAINING PROTEIN"/>
    <property type="match status" value="1"/>
</dbReference>
<evidence type="ECO:0000256" key="4">
    <source>
        <dbReference type="ARBA" id="ARBA00022692"/>
    </source>
</evidence>
<dbReference type="PROSITE" id="PS51371">
    <property type="entry name" value="CBS"/>
    <property type="match status" value="2"/>
</dbReference>
<dbReference type="Pfam" id="PF01769">
    <property type="entry name" value="MgtE"/>
    <property type="match status" value="1"/>
</dbReference>
<dbReference type="Gene3D" id="1.10.357.20">
    <property type="entry name" value="SLC41 divalent cation transporters, integral membrane domain"/>
    <property type="match status" value="1"/>
</dbReference>
<feature type="domain" description="CBS" evidence="10">
    <location>
        <begin position="94"/>
        <end position="152"/>
    </location>
</feature>
<dbReference type="GO" id="GO:0015095">
    <property type="term" value="F:magnesium ion transmembrane transporter activity"/>
    <property type="evidence" value="ECO:0007669"/>
    <property type="project" value="InterPro"/>
</dbReference>
<evidence type="ECO:0000256" key="6">
    <source>
        <dbReference type="ARBA" id="ARBA00022989"/>
    </source>
</evidence>
<evidence type="ECO:0000256" key="1">
    <source>
        <dbReference type="ARBA" id="ARBA00004141"/>
    </source>
</evidence>
<feature type="transmembrane region" description="Helical" evidence="9">
    <location>
        <begin position="294"/>
        <end position="319"/>
    </location>
</feature>
<keyword evidence="9" id="KW-1003">Cell membrane</keyword>
<dbReference type="Gene3D" id="3.10.580.10">
    <property type="entry name" value="CBS-domain"/>
    <property type="match status" value="1"/>
</dbReference>
<feature type="transmembrane region" description="Helical" evidence="9">
    <location>
        <begin position="340"/>
        <end position="358"/>
    </location>
</feature>
<dbReference type="CDD" id="cd04606">
    <property type="entry name" value="CBS_pair_Mg_transporter"/>
    <property type="match status" value="1"/>
</dbReference>
<keyword evidence="7 9" id="KW-0472">Membrane</keyword>
<dbReference type="PANTHER" id="PTHR41394">
    <property type="entry name" value="MAGNESIUM TRANSPORTER MGTE"/>
    <property type="match status" value="1"/>
</dbReference>
<dbReference type="SUPFAM" id="SSF54631">
    <property type="entry name" value="CBS-domain pair"/>
    <property type="match status" value="1"/>
</dbReference>
<keyword evidence="9" id="KW-0479">Metal-binding</keyword>
<dbReference type="NCBIfam" id="TIGR00400">
    <property type="entry name" value="mgtE"/>
    <property type="match status" value="1"/>
</dbReference>
<keyword evidence="3 9" id="KW-0813">Transport</keyword>
<dbReference type="InterPro" id="IPR006667">
    <property type="entry name" value="SLC41_membr_dom"/>
</dbReference>
<dbReference type="Proteomes" id="UP000263012">
    <property type="component" value="Chromosome"/>
</dbReference>
<keyword evidence="6 9" id="KW-1133">Transmembrane helix</keyword>
<protein>
    <recommendedName>
        <fullName evidence="9">Magnesium transporter MgtE</fullName>
    </recommendedName>
</protein>
<feature type="domain" description="CBS" evidence="10">
    <location>
        <begin position="27"/>
        <end position="92"/>
    </location>
</feature>
<dbReference type="SUPFAM" id="SSF161093">
    <property type="entry name" value="MgtE membrane domain-like"/>
    <property type="match status" value="1"/>
</dbReference>
<feature type="transmembrane region" description="Helical" evidence="9">
    <location>
        <begin position="192"/>
        <end position="212"/>
    </location>
</feature>
<dbReference type="GeneID" id="37877935"/>
<keyword evidence="5 9" id="KW-0460">Magnesium</keyword>
<sequence length="359" mass="38686">MSQTPEEVMDEPPEEAEEYELSVGDVMTDGYVAVPADMSIEEATDQFRKFAPADPTETTIYYTYVVDDDDRLLGVASLREMLSAPDEDPISTIMTEEVVSFHESADAEQAAMDVADLHYPAVPIVDNEGRLVGIVRSDTLVDVMEAESSEDMLRMQGMSLPELKASDLTDVEEQRSRLMLDASLSDILRIRVPWLLVALVGGFMAGGVIGVYEDTLEAVVILAFFIPVVMDMGGNVGTQSSTIFIRGVVLGHIDKSNVVRRITKETIVGAVIGVMVGAVAALVAFLWIGRADIAYVVFGSMLGTSVVAALVGFLIPWLVYLIGQDPAAASNPIVTTIKDVSGLLIYFGLATLLVIELGV</sequence>
<dbReference type="InterPro" id="IPR036739">
    <property type="entry name" value="SLC41_membr_dom_sf"/>
</dbReference>
<name>A0A343TJE2_9EURY</name>
<evidence type="ECO:0000256" key="2">
    <source>
        <dbReference type="ARBA" id="ARBA00009749"/>
    </source>
</evidence>
<dbReference type="GO" id="GO:0046872">
    <property type="term" value="F:metal ion binding"/>
    <property type="evidence" value="ECO:0007669"/>
    <property type="project" value="UniProtKB-KW"/>
</dbReference>
<feature type="transmembrane region" description="Helical" evidence="9">
    <location>
        <begin position="266"/>
        <end position="288"/>
    </location>
</feature>
<keyword evidence="12" id="KW-1185">Reference proteome</keyword>
<dbReference type="KEGG" id="hdf:AArcSl_1585"/>
<dbReference type="RefSeq" id="WP_217563513.1">
    <property type="nucleotide sequence ID" value="NZ_CP025066.1"/>
</dbReference>
<dbReference type="InterPro" id="IPR046342">
    <property type="entry name" value="CBS_dom_sf"/>
</dbReference>
<keyword evidence="8" id="KW-0129">CBS domain</keyword>
<comment type="subcellular location">
    <subcellularLocation>
        <location evidence="9">Cell membrane</location>
        <topology evidence="9">Multi-pass membrane protein</topology>
    </subcellularLocation>
    <subcellularLocation>
        <location evidence="1">Membrane</location>
        <topology evidence="1">Multi-pass membrane protein</topology>
    </subcellularLocation>
</comment>
<evidence type="ECO:0000256" key="7">
    <source>
        <dbReference type="ARBA" id="ARBA00023136"/>
    </source>
</evidence>
<dbReference type="AlphaFoldDB" id="A0A343TJE2"/>
<dbReference type="OrthoDB" id="43333at2157"/>
<evidence type="ECO:0000256" key="5">
    <source>
        <dbReference type="ARBA" id="ARBA00022842"/>
    </source>
</evidence>
<comment type="similarity">
    <text evidence="2 9">Belongs to the SLC41A transporter family.</text>
</comment>
<dbReference type="InterPro" id="IPR000644">
    <property type="entry name" value="CBS_dom"/>
</dbReference>
<feature type="transmembrane region" description="Helical" evidence="9">
    <location>
        <begin position="218"/>
        <end position="245"/>
    </location>
</feature>
<gene>
    <name evidence="11" type="primary">mgtE2</name>
    <name evidence="11" type="ORF">AArcSl_1585</name>
</gene>
<proteinExistence type="inferred from homology"/>
<organism evidence="11 12">
    <name type="scientific">Halalkaliarchaeum desulfuricum</name>
    <dbReference type="NCBI Taxonomy" id="2055893"/>
    <lineage>
        <taxon>Archaea</taxon>
        <taxon>Methanobacteriati</taxon>
        <taxon>Methanobacteriota</taxon>
        <taxon>Stenosarchaea group</taxon>
        <taxon>Halobacteria</taxon>
        <taxon>Halobacteriales</taxon>
        <taxon>Haloferacaceae</taxon>
        <taxon>Halalkaliarchaeum</taxon>
    </lineage>
</organism>
<dbReference type="Pfam" id="PF00571">
    <property type="entry name" value="CBS"/>
    <property type="match status" value="2"/>
</dbReference>
<evidence type="ECO:0000256" key="8">
    <source>
        <dbReference type="PROSITE-ProRule" id="PRU00703"/>
    </source>
</evidence>
<accession>A0A343TJE2</accession>
<reference evidence="12" key="1">
    <citation type="submission" date="2017-11" db="EMBL/GenBank/DDBJ databases">
        <title>Phenotypic and genomic properties of facultatively anaerobic sulfur-reducing natronoarchaea from hypersaline soda lakes.</title>
        <authorList>
            <person name="Sorokin D.Y."/>
            <person name="Kublanov I.V."/>
            <person name="Roman P."/>
            <person name="Sinninghe Damste J.S."/>
            <person name="Golyshin P.N."/>
            <person name="Rojo D."/>
            <person name="Ciordia S."/>
            <person name="Mena M.D.C."/>
            <person name="Ferrer M."/>
            <person name="Messina E."/>
            <person name="Smedile F."/>
            <person name="La Spada G."/>
            <person name="La Cono V."/>
            <person name="Yakimov M.M."/>
        </authorList>
    </citation>
    <scope>NUCLEOTIDE SEQUENCE [LARGE SCALE GENOMIC DNA]</scope>
    <source>
        <strain evidence="12">AArc-Sl</strain>
    </source>
</reference>
<dbReference type="SMART" id="SM00116">
    <property type="entry name" value="CBS"/>
    <property type="match status" value="2"/>
</dbReference>